<evidence type="ECO:0000313" key="3">
    <source>
        <dbReference type="Proteomes" id="UP000579945"/>
    </source>
</evidence>
<sequence>MRTGVAAAVAAAGSVGIISTASAAPSTVDWKPSPDKPEVDCGGTVTVPVDWSNPNGPTKRVAAVTVRGHKVPAKVITRGEGVGE</sequence>
<name>A0A7W5YUD3_9ACTN</name>
<dbReference type="Proteomes" id="UP000579945">
    <property type="component" value="Unassembled WGS sequence"/>
</dbReference>
<comment type="caution">
    <text evidence="2">The sequence shown here is derived from an EMBL/GenBank/DDBJ whole genome shotgun (WGS) entry which is preliminary data.</text>
</comment>
<evidence type="ECO:0000256" key="1">
    <source>
        <dbReference type="SAM" id="SignalP"/>
    </source>
</evidence>
<accession>A0A7W5YUD3</accession>
<keyword evidence="1" id="KW-0732">Signal</keyword>
<gene>
    <name evidence="2" type="ORF">FHR33_008901</name>
</gene>
<feature type="chain" id="PRO_5031288381" evidence="1">
    <location>
        <begin position="24"/>
        <end position="84"/>
    </location>
</feature>
<evidence type="ECO:0000313" key="2">
    <source>
        <dbReference type="EMBL" id="MBB3732954.1"/>
    </source>
</evidence>
<proteinExistence type="predicted"/>
<dbReference type="EMBL" id="JACIBV010000002">
    <property type="protein sequence ID" value="MBB3732954.1"/>
    <property type="molecule type" value="Genomic_DNA"/>
</dbReference>
<organism evidence="2 3">
    <name type="scientific">Nonomuraea dietziae</name>
    <dbReference type="NCBI Taxonomy" id="65515"/>
    <lineage>
        <taxon>Bacteria</taxon>
        <taxon>Bacillati</taxon>
        <taxon>Actinomycetota</taxon>
        <taxon>Actinomycetes</taxon>
        <taxon>Streptosporangiales</taxon>
        <taxon>Streptosporangiaceae</taxon>
        <taxon>Nonomuraea</taxon>
    </lineage>
</organism>
<keyword evidence="3" id="KW-1185">Reference proteome</keyword>
<dbReference type="GeneID" id="95394942"/>
<reference evidence="2 3" key="1">
    <citation type="submission" date="2020-08" db="EMBL/GenBank/DDBJ databases">
        <title>Sequencing the genomes of 1000 actinobacteria strains.</title>
        <authorList>
            <person name="Klenk H.-P."/>
        </authorList>
    </citation>
    <scope>NUCLEOTIDE SEQUENCE [LARGE SCALE GENOMIC DNA]</scope>
    <source>
        <strain evidence="2 3">DSM 44320</strain>
    </source>
</reference>
<dbReference type="RefSeq" id="WP_183660874.1">
    <property type="nucleotide sequence ID" value="NZ_JACIBV010000002.1"/>
</dbReference>
<protein>
    <submittedName>
        <fullName evidence="2">Uncharacterized protein</fullName>
    </submittedName>
</protein>
<dbReference type="AlphaFoldDB" id="A0A7W5YUD3"/>
<feature type="signal peptide" evidence="1">
    <location>
        <begin position="1"/>
        <end position="23"/>
    </location>
</feature>